<dbReference type="OrthoDB" id="5296287at2759"/>
<feature type="region of interest" description="Disordered" evidence="3">
    <location>
        <begin position="1"/>
        <end position="40"/>
    </location>
</feature>
<dbReference type="InterPro" id="IPR007219">
    <property type="entry name" value="XnlR_reg_dom"/>
</dbReference>
<dbReference type="AlphaFoldDB" id="A0A6A6AYM4"/>
<organism evidence="5 6">
    <name type="scientific">Aplosporella prunicola CBS 121167</name>
    <dbReference type="NCBI Taxonomy" id="1176127"/>
    <lineage>
        <taxon>Eukaryota</taxon>
        <taxon>Fungi</taxon>
        <taxon>Dikarya</taxon>
        <taxon>Ascomycota</taxon>
        <taxon>Pezizomycotina</taxon>
        <taxon>Dothideomycetes</taxon>
        <taxon>Dothideomycetes incertae sedis</taxon>
        <taxon>Botryosphaeriales</taxon>
        <taxon>Aplosporellaceae</taxon>
        <taxon>Aplosporella</taxon>
    </lineage>
</organism>
<keyword evidence="2" id="KW-0539">Nucleus</keyword>
<dbReference type="GO" id="GO:0000981">
    <property type="term" value="F:DNA-binding transcription factor activity, RNA polymerase II-specific"/>
    <property type="evidence" value="ECO:0007669"/>
    <property type="project" value="InterPro"/>
</dbReference>
<reference evidence="5" key="1">
    <citation type="journal article" date="2020" name="Stud. Mycol.">
        <title>101 Dothideomycetes genomes: a test case for predicting lifestyles and emergence of pathogens.</title>
        <authorList>
            <person name="Haridas S."/>
            <person name="Albert R."/>
            <person name="Binder M."/>
            <person name="Bloem J."/>
            <person name="Labutti K."/>
            <person name="Salamov A."/>
            <person name="Andreopoulos B."/>
            <person name="Baker S."/>
            <person name="Barry K."/>
            <person name="Bills G."/>
            <person name="Bluhm B."/>
            <person name="Cannon C."/>
            <person name="Castanera R."/>
            <person name="Culley D."/>
            <person name="Daum C."/>
            <person name="Ezra D."/>
            <person name="Gonzalez J."/>
            <person name="Henrissat B."/>
            <person name="Kuo A."/>
            <person name="Liang C."/>
            <person name="Lipzen A."/>
            <person name="Lutzoni F."/>
            <person name="Magnuson J."/>
            <person name="Mondo S."/>
            <person name="Nolan M."/>
            <person name="Ohm R."/>
            <person name="Pangilinan J."/>
            <person name="Park H.-J."/>
            <person name="Ramirez L."/>
            <person name="Alfaro M."/>
            <person name="Sun H."/>
            <person name="Tritt A."/>
            <person name="Yoshinaga Y."/>
            <person name="Zwiers L.-H."/>
            <person name="Turgeon B."/>
            <person name="Goodwin S."/>
            <person name="Spatafora J."/>
            <person name="Crous P."/>
            <person name="Grigoriev I."/>
        </authorList>
    </citation>
    <scope>NUCLEOTIDE SEQUENCE</scope>
    <source>
        <strain evidence="5">CBS 121167</strain>
    </source>
</reference>
<dbReference type="SMART" id="SM00066">
    <property type="entry name" value="GAL4"/>
    <property type="match status" value="1"/>
</dbReference>
<dbReference type="PROSITE" id="PS00463">
    <property type="entry name" value="ZN2_CY6_FUNGAL_1"/>
    <property type="match status" value="1"/>
</dbReference>
<feature type="region of interest" description="Disordered" evidence="3">
    <location>
        <begin position="211"/>
        <end position="251"/>
    </location>
</feature>
<dbReference type="SMART" id="SM00906">
    <property type="entry name" value="Fungal_trans"/>
    <property type="match status" value="1"/>
</dbReference>
<dbReference type="Proteomes" id="UP000799438">
    <property type="component" value="Unassembled WGS sequence"/>
</dbReference>
<dbReference type="GO" id="GO:0003677">
    <property type="term" value="F:DNA binding"/>
    <property type="evidence" value="ECO:0007669"/>
    <property type="project" value="InterPro"/>
</dbReference>
<gene>
    <name evidence="5" type="ORF">K452DRAFT_236721</name>
</gene>
<dbReference type="CDD" id="cd00067">
    <property type="entry name" value="GAL4"/>
    <property type="match status" value="1"/>
</dbReference>
<evidence type="ECO:0000256" key="1">
    <source>
        <dbReference type="ARBA" id="ARBA00022723"/>
    </source>
</evidence>
<dbReference type="EMBL" id="ML995510">
    <property type="protein sequence ID" value="KAF2136880.1"/>
    <property type="molecule type" value="Genomic_DNA"/>
</dbReference>
<keyword evidence="1" id="KW-0479">Metal-binding</keyword>
<dbReference type="InterPro" id="IPR036864">
    <property type="entry name" value="Zn2-C6_fun-type_DNA-bd_sf"/>
</dbReference>
<dbReference type="PANTHER" id="PTHR47654:SF5">
    <property type="entry name" value="TRANSCRIPTION FACTOR DOMAIN-CONTAINING PROTEIN"/>
    <property type="match status" value="1"/>
</dbReference>
<keyword evidence="6" id="KW-1185">Reference proteome</keyword>
<feature type="non-terminal residue" evidence="5">
    <location>
        <position position="714"/>
    </location>
</feature>
<evidence type="ECO:0000313" key="5">
    <source>
        <dbReference type="EMBL" id="KAF2136880.1"/>
    </source>
</evidence>
<dbReference type="PROSITE" id="PS50048">
    <property type="entry name" value="ZN2_CY6_FUNGAL_2"/>
    <property type="match status" value="1"/>
</dbReference>
<dbReference type="GeneID" id="54295025"/>
<feature type="domain" description="Zn(2)-C6 fungal-type" evidence="4">
    <location>
        <begin position="43"/>
        <end position="73"/>
    </location>
</feature>
<proteinExistence type="predicted"/>
<feature type="region of interest" description="Disordered" evidence="3">
    <location>
        <begin position="117"/>
        <end position="161"/>
    </location>
</feature>
<accession>A0A6A6AYM4</accession>
<dbReference type="SUPFAM" id="SSF57701">
    <property type="entry name" value="Zn2/Cys6 DNA-binding domain"/>
    <property type="match status" value="1"/>
</dbReference>
<dbReference type="Gene3D" id="4.10.240.10">
    <property type="entry name" value="Zn(2)-C6 fungal-type DNA-binding domain"/>
    <property type="match status" value="1"/>
</dbReference>
<dbReference type="CDD" id="cd12148">
    <property type="entry name" value="fungal_TF_MHR"/>
    <property type="match status" value="1"/>
</dbReference>
<dbReference type="Pfam" id="PF04082">
    <property type="entry name" value="Fungal_trans"/>
    <property type="match status" value="1"/>
</dbReference>
<dbReference type="GO" id="GO:0006351">
    <property type="term" value="P:DNA-templated transcription"/>
    <property type="evidence" value="ECO:0007669"/>
    <property type="project" value="InterPro"/>
</dbReference>
<dbReference type="GO" id="GO:0008270">
    <property type="term" value="F:zinc ion binding"/>
    <property type="evidence" value="ECO:0007669"/>
    <property type="project" value="InterPro"/>
</dbReference>
<dbReference type="InterPro" id="IPR001138">
    <property type="entry name" value="Zn2Cys6_DnaBD"/>
</dbReference>
<evidence type="ECO:0000259" key="4">
    <source>
        <dbReference type="PROSITE" id="PS50048"/>
    </source>
</evidence>
<dbReference type="RefSeq" id="XP_033392598.1">
    <property type="nucleotide sequence ID" value="XM_033537529.1"/>
</dbReference>
<evidence type="ECO:0000313" key="6">
    <source>
        <dbReference type="Proteomes" id="UP000799438"/>
    </source>
</evidence>
<protein>
    <recommendedName>
        <fullName evidence="4">Zn(2)-C6 fungal-type domain-containing protein</fullName>
    </recommendedName>
</protein>
<evidence type="ECO:0000256" key="3">
    <source>
        <dbReference type="SAM" id="MobiDB-lite"/>
    </source>
</evidence>
<sequence>MGPIGPSVEGISGSGKIAIPKLRRESDYNAGTTSGSKKRTSRACAECRARKIKCSGRQPTCDHCELCQLPCLYVEGKREHNKKGLERGDRMLLLLKDIGSQVDLSPEMHERIQSIQTEVEGEESFTESTEISNSLKRRLSATAASEKRQKSNPPGTDAGCEADVSAEVGSQESVDLAHEDYNEDEKTRATGFIGQNSEVMWAQRLAEEQNLGDDPAPENHDFGPYGEPGVSESAREGRLSASKKRHSTQRANPGKISAFTYHLDDNDVLLLDCVEENELPPVDIARQHFDCYMSTVHDIIPILSRTDFTDQFEKYLDCQDPERLSKKWRAILNLVFAIGSTFAHLVQAAWCGDERDHRVYYTRAYTLGIFPEAMVAHPDLQSVQILGMTAFYYLTISQINRAWVTIGIACRHAVALGLHLRMENNSLSLIAKEKRVRAWWSLYLIEHLLCEITGRPTSINHQFCSVRMPAPINETSLSTQTGLTKLERWDQMTDLWRSPADNNEILFESGSEKDSKSKDLANDSSHFKHRIQLAILTQKIFVNLYSADTPIKSWERAQSDIVALLQEVDGWYSALPPEFQFGRILSPDHDRKRVLLAFMFYSSKILLSRPCLCRIDLRVPKQGAKSKDLNNRMARECVVSARSIANLFPEDVDSRWVYRKGPWWCIVHHIMQAMAILMLELAFQGRHMAEPGLDKGAIIEAAEKLTKWLVRMAE</sequence>
<dbReference type="PANTHER" id="PTHR47654">
    <property type="entry name" value="ZN(II)2CYS6 TRANSCRIPTION FACTOR (EUROFUNG)-RELATED"/>
    <property type="match status" value="1"/>
</dbReference>
<dbReference type="Pfam" id="PF00172">
    <property type="entry name" value="Zn_clus"/>
    <property type="match status" value="1"/>
</dbReference>
<dbReference type="InterPro" id="IPR053230">
    <property type="entry name" value="Trans_reg_galc"/>
</dbReference>
<name>A0A6A6AYM4_9PEZI</name>
<evidence type="ECO:0000256" key="2">
    <source>
        <dbReference type="ARBA" id="ARBA00023242"/>
    </source>
</evidence>